<dbReference type="GO" id="GO:0004180">
    <property type="term" value="F:carboxypeptidase activity"/>
    <property type="evidence" value="ECO:0007669"/>
    <property type="project" value="TreeGrafter"/>
</dbReference>
<dbReference type="InterPro" id="IPR039373">
    <property type="entry name" value="Peptidase_M28B"/>
</dbReference>
<dbReference type="STRING" id="1108050.A0A0B7F988"/>
<dbReference type="OrthoDB" id="3246533at2759"/>
<evidence type="ECO:0000313" key="1">
    <source>
        <dbReference type="EMBL" id="CEL53479.1"/>
    </source>
</evidence>
<gene>
    <name evidence="1" type="ORF">RSOLAG1IB_11411</name>
</gene>
<reference evidence="1 2" key="1">
    <citation type="submission" date="2014-11" db="EMBL/GenBank/DDBJ databases">
        <authorList>
            <person name="Wibberg Daniel"/>
        </authorList>
    </citation>
    <scope>NUCLEOTIDE SEQUENCE [LARGE SCALE GENOMIC DNA]</scope>
    <source>
        <strain evidence="1">Rhizoctonia solani AG1-IB 7/3/14</strain>
    </source>
</reference>
<name>A0A0B7F988_THACB</name>
<dbReference type="AlphaFoldDB" id="A0A0B7F988"/>
<evidence type="ECO:0000313" key="2">
    <source>
        <dbReference type="Proteomes" id="UP000059188"/>
    </source>
</evidence>
<proteinExistence type="predicted"/>
<sequence length="187" mass="20515">MPTGSCVDNSRVRLAELDPQSVEETFLSIPSTESALSVSKAWTSKPHLAGSQNDYESALELLSAFQTHLGVGPTDSSHIYEAGSPESQNAILKLSELDKPNVWIDTYYPLLETPGERRLELLHANGSVAWSADLEEHPADAVDVVGAWHAFSKPGDIKAILICLMLFKMFSNAAQQGKGYICKLWIW</sequence>
<keyword evidence="2" id="KW-1185">Reference proteome</keyword>
<dbReference type="EMBL" id="LN679228">
    <property type="protein sequence ID" value="CEL53479.1"/>
    <property type="molecule type" value="Genomic_DNA"/>
</dbReference>
<organism evidence="1 2">
    <name type="scientific">Thanatephorus cucumeris (strain AG1-IB / isolate 7/3/14)</name>
    <name type="common">Lettuce bottom rot fungus</name>
    <name type="synonym">Rhizoctonia solani</name>
    <dbReference type="NCBI Taxonomy" id="1108050"/>
    <lineage>
        <taxon>Eukaryota</taxon>
        <taxon>Fungi</taxon>
        <taxon>Dikarya</taxon>
        <taxon>Basidiomycota</taxon>
        <taxon>Agaricomycotina</taxon>
        <taxon>Agaricomycetes</taxon>
        <taxon>Cantharellales</taxon>
        <taxon>Ceratobasidiaceae</taxon>
        <taxon>Rhizoctonia</taxon>
        <taxon>Rhizoctonia solani AG-1</taxon>
    </lineage>
</organism>
<protein>
    <submittedName>
        <fullName evidence="1">Uncharacterized protein</fullName>
    </submittedName>
</protein>
<accession>A0A0B7F988</accession>
<dbReference type="Proteomes" id="UP000059188">
    <property type="component" value="Unassembled WGS sequence"/>
</dbReference>
<dbReference type="PANTHER" id="PTHR10404">
    <property type="entry name" value="N-ACETYLATED-ALPHA-LINKED ACIDIC DIPEPTIDASE"/>
    <property type="match status" value="1"/>
</dbReference>
<dbReference type="PANTHER" id="PTHR10404:SF46">
    <property type="entry name" value="VACUOLAR PROTEIN SORTING-ASSOCIATED PROTEIN 70"/>
    <property type="match status" value="1"/>
</dbReference>